<dbReference type="PANTHER" id="PTHR42693">
    <property type="entry name" value="ARYLSULFATASE FAMILY MEMBER"/>
    <property type="match status" value="1"/>
</dbReference>
<dbReference type="SUPFAM" id="SSF53649">
    <property type="entry name" value="Alkaline phosphatase-like"/>
    <property type="match status" value="1"/>
</dbReference>
<evidence type="ECO:0000313" key="5">
    <source>
        <dbReference type="Proteomes" id="UP001174909"/>
    </source>
</evidence>
<dbReference type="InterPro" id="IPR050738">
    <property type="entry name" value="Sulfatase"/>
</dbReference>
<comment type="similarity">
    <text evidence="2">Belongs to the sulfatase family.</text>
</comment>
<evidence type="ECO:0000256" key="2">
    <source>
        <dbReference type="ARBA" id="ARBA00008779"/>
    </source>
</evidence>
<evidence type="ECO:0000256" key="1">
    <source>
        <dbReference type="ARBA" id="ARBA00001913"/>
    </source>
</evidence>
<evidence type="ECO:0000313" key="4">
    <source>
        <dbReference type="EMBL" id="CAI8000422.1"/>
    </source>
</evidence>
<comment type="cofactor">
    <cofactor evidence="1">
        <name>Ca(2+)</name>
        <dbReference type="ChEBI" id="CHEBI:29108"/>
    </cofactor>
</comment>
<dbReference type="PANTHER" id="PTHR42693:SF11">
    <property type="entry name" value="ARYLSULFATASE A"/>
    <property type="match status" value="1"/>
</dbReference>
<name>A0AA35VZX3_GEOBA</name>
<reference evidence="4" key="1">
    <citation type="submission" date="2023-03" db="EMBL/GenBank/DDBJ databases">
        <authorList>
            <person name="Steffen K."/>
            <person name="Cardenas P."/>
        </authorList>
    </citation>
    <scope>NUCLEOTIDE SEQUENCE</scope>
</reference>
<dbReference type="Pfam" id="PF00884">
    <property type="entry name" value="Sulfatase"/>
    <property type="match status" value="1"/>
</dbReference>
<gene>
    <name evidence="4" type="ORF">GBAR_LOCUS2926</name>
</gene>
<comment type="caution">
    <text evidence="4">The sequence shown here is derived from an EMBL/GenBank/DDBJ whole genome shotgun (WGS) entry which is preliminary data.</text>
</comment>
<organism evidence="4 5">
    <name type="scientific">Geodia barretti</name>
    <name type="common">Barrett's horny sponge</name>
    <dbReference type="NCBI Taxonomy" id="519541"/>
    <lineage>
        <taxon>Eukaryota</taxon>
        <taxon>Metazoa</taxon>
        <taxon>Porifera</taxon>
        <taxon>Demospongiae</taxon>
        <taxon>Heteroscleromorpha</taxon>
        <taxon>Tetractinellida</taxon>
        <taxon>Astrophorina</taxon>
        <taxon>Geodiidae</taxon>
        <taxon>Geodia</taxon>
    </lineage>
</organism>
<dbReference type="Proteomes" id="UP001174909">
    <property type="component" value="Unassembled WGS sequence"/>
</dbReference>
<evidence type="ECO:0000259" key="3">
    <source>
        <dbReference type="Pfam" id="PF00884"/>
    </source>
</evidence>
<keyword evidence="5" id="KW-1185">Reference proteome</keyword>
<dbReference type="GO" id="GO:0004065">
    <property type="term" value="F:arylsulfatase activity"/>
    <property type="evidence" value="ECO:0007669"/>
    <property type="project" value="TreeGrafter"/>
</dbReference>
<dbReference type="Gene3D" id="3.30.1120.10">
    <property type="match status" value="1"/>
</dbReference>
<feature type="domain" description="Sulfatase N-terminal" evidence="3">
    <location>
        <begin position="47"/>
        <end position="197"/>
    </location>
</feature>
<dbReference type="AlphaFoldDB" id="A0AA35VZX3"/>
<dbReference type="InterPro" id="IPR017850">
    <property type="entry name" value="Alkaline_phosphatase_core_sf"/>
</dbReference>
<dbReference type="Gene3D" id="3.40.720.10">
    <property type="entry name" value="Alkaline Phosphatase, subunit A"/>
    <property type="match status" value="1"/>
</dbReference>
<proteinExistence type="inferred from homology"/>
<protein>
    <submittedName>
        <fullName evidence="4">Arylsulfatase A</fullName>
    </submittedName>
</protein>
<accession>A0AA35VZX3</accession>
<dbReference type="Pfam" id="PF14707">
    <property type="entry name" value="Sulfatase_C"/>
    <property type="match status" value="1"/>
</dbReference>
<dbReference type="EMBL" id="CASHTH010000402">
    <property type="protein sequence ID" value="CAI8000422.1"/>
    <property type="molecule type" value="Genomic_DNA"/>
</dbReference>
<dbReference type="InterPro" id="IPR000917">
    <property type="entry name" value="Sulfatase_N"/>
</dbReference>
<sequence>MCPCVTCFYPDVQCAPPGSEESCNAKMVPCPLVENDTILQQPADLLTLTEKYVQAAKSIIKTNADQSQPFFLYFAFQHTHQPQFASEKFTNSTLRGPFGDSLANLDWAVGEVMSTLKLYGLDDNTFVFFTSDNGPAQIHERRGGNAGLLRCGKGTTWEGGMREPAIARWPGKIKPGKTTELAATIDLFPTIARLTGAAMPNNVTIDGIDMSPFLFGNGTSDRDYYVYYSTEPVSEMGPAAVRWTHYKAHFHSKGGLSPDVYPDEVCRANYPLHYYDPPLLYDLNQDPGEIYNLKLDEHVQVMENIEKIRDYFQSTVVFGVSQVDSGVSDDAELCAKPGCSPFPSCCTTKTPSSHWDTFYRPHP</sequence>